<organism evidence="1 2">
    <name type="scientific">[Clostridium] polysaccharolyticum</name>
    <dbReference type="NCBI Taxonomy" id="29364"/>
    <lineage>
        <taxon>Bacteria</taxon>
        <taxon>Bacillati</taxon>
        <taxon>Bacillota</taxon>
        <taxon>Clostridia</taxon>
        <taxon>Lachnospirales</taxon>
        <taxon>Lachnospiraceae</taxon>
    </lineage>
</organism>
<dbReference type="Proteomes" id="UP000199800">
    <property type="component" value="Unassembled WGS sequence"/>
</dbReference>
<name>A0A1I0EXA9_9FIRM</name>
<reference evidence="1 2" key="1">
    <citation type="submission" date="2016-10" db="EMBL/GenBank/DDBJ databases">
        <authorList>
            <person name="de Groot N.N."/>
        </authorList>
    </citation>
    <scope>NUCLEOTIDE SEQUENCE [LARGE SCALE GENOMIC DNA]</scope>
    <source>
        <strain evidence="1 2">DSM 1801</strain>
    </source>
</reference>
<keyword evidence="2" id="KW-1185">Reference proteome</keyword>
<evidence type="ECO:0000313" key="1">
    <source>
        <dbReference type="EMBL" id="SET49555.1"/>
    </source>
</evidence>
<dbReference type="RefSeq" id="WP_330387292.1">
    <property type="nucleotide sequence ID" value="NZ_FOHN01000025.1"/>
</dbReference>
<dbReference type="EMBL" id="FOHN01000025">
    <property type="protein sequence ID" value="SET49555.1"/>
    <property type="molecule type" value="Genomic_DNA"/>
</dbReference>
<sequence length="73" mass="8759">MKKQSELKQQTREKVLHQIKKFRLLDDDFMTKCFEDNTEATELVLRIILEKTDIIVEKVFTQYTIKNIKGRSL</sequence>
<protein>
    <submittedName>
        <fullName evidence="1">Uncharacterized protein</fullName>
    </submittedName>
</protein>
<accession>A0A1I0EXA9</accession>
<dbReference type="AlphaFoldDB" id="A0A1I0EXA9"/>
<gene>
    <name evidence="1" type="ORF">SAMN04487772_12529</name>
</gene>
<dbReference type="STRING" id="29364.SAMN04487772_12529"/>
<evidence type="ECO:0000313" key="2">
    <source>
        <dbReference type="Proteomes" id="UP000199800"/>
    </source>
</evidence>
<proteinExistence type="predicted"/>